<keyword evidence="6 9" id="KW-0378">Hydrolase</keyword>
<dbReference type="KEGG" id="ppsr:I6J18_15970"/>
<keyword evidence="5 9" id="KW-0645">Protease</keyword>
<gene>
    <name evidence="14" type="ORF">I6J18_15970</name>
</gene>
<evidence type="ECO:0000259" key="12">
    <source>
        <dbReference type="Pfam" id="PF13860"/>
    </source>
</evidence>
<dbReference type="Proteomes" id="UP000595254">
    <property type="component" value="Chromosome"/>
</dbReference>
<comment type="cofactor">
    <cofactor evidence="1">
        <name>Ca(2+)</name>
        <dbReference type="ChEBI" id="CHEBI:29108"/>
    </cofactor>
</comment>
<evidence type="ECO:0000259" key="13">
    <source>
        <dbReference type="Pfam" id="PF22148"/>
    </source>
</evidence>
<evidence type="ECO:0000313" key="15">
    <source>
        <dbReference type="Proteomes" id="UP000595254"/>
    </source>
</evidence>
<comment type="similarity">
    <text evidence="3 9">Belongs to the peptidase S8 family.</text>
</comment>
<dbReference type="GO" id="GO:0004252">
    <property type="term" value="F:serine-type endopeptidase activity"/>
    <property type="evidence" value="ECO:0007669"/>
    <property type="project" value="UniProtKB-UniRule"/>
</dbReference>
<evidence type="ECO:0000256" key="7">
    <source>
        <dbReference type="ARBA" id="ARBA00022825"/>
    </source>
</evidence>
<feature type="active site" description="Charge relay system" evidence="9">
    <location>
        <position position="152"/>
    </location>
</feature>
<evidence type="ECO:0000256" key="2">
    <source>
        <dbReference type="ARBA" id="ARBA00004613"/>
    </source>
</evidence>
<dbReference type="EMBL" id="CP068053">
    <property type="protein sequence ID" value="QQS99130.1"/>
    <property type="molecule type" value="Genomic_DNA"/>
</dbReference>
<dbReference type="Pfam" id="PF13860">
    <property type="entry name" value="FlgD_ig"/>
    <property type="match status" value="2"/>
</dbReference>
<dbReference type="InterPro" id="IPR054399">
    <property type="entry name" value="Fervidolysin-like_N_prodom"/>
</dbReference>
<dbReference type="Gene3D" id="2.60.40.4070">
    <property type="match status" value="3"/>
</dbReference>
<accession>A0A974NJZ5</accession>
<protein>
    <submittedName>
        <fullName evidence="14">S8 family serine peptidase</fullName>
    </submittedName>
</protein>
<dbReference type="InterPro" id="IPR015500">
    <property type="entry name" value="Peptidase_S8_subtilisin-rel"/>
</dbReference>
<feature type="chain" id="PRO_5039109624" evidence="10">
    <location>
        <begin position="26"/>
        <end position="707"/>
    </location>
</feature>
<keyword evidence="15" id="KW-1185">Reference proteome</keyword>
<feature type="domain" description="Peptidase S8/S53" evidence="11">
    <location>
        <begin position="146"/>
        <end position="384"/>
    </location>
</feature>
<evidence type="ECO:0000313" key="14">
    <source>
        <dbReference type="EMBL" id="QQS99130.1"/>
    </source>
</evidence>
<evidence type="ECO:0000256" key="8">
    <source>
        <dbReference type="ARBA" id="ARBA00022837"/>
    </source>
</evidence>
<dbReference type="PANTHER" id="PTHR43806:SF11">
    <property type="entry name" value="CEREVISIN-RELATED"/>
    <property type="match status" value="1"/>
</dbReference>
<evidence type="ECO:0000259" key="11">
    <source>
        <dbReference type="Pfam" id="PF00082"/>
    </source>
</evidence>
<dbReference type="InterPro" id="IPR036852">
    <property type="entry name" value="Peptidase_S8/S53_dom_sf"/>
</dbReference>
<keyword evidence="8" id="KW-0106">Calcium</keyword>
<name>A0A974NJZ5_PERPY</name>
<reference evidence="14 15" key="1">
    <citation type="submission" date="2021-01" db="EMBL/GenBank/DDBJ databases">
        <title>FDA dAtabase for Regulatory Grade micrObial Sequences (FDA-ARGOS): Supporting development and validation of Infectious Disease Dx tests.</title>
        <authorList>
            <person name="Nelson B."/>
            <person name="Plummer A."/>
            <person name="Tallon L."/>
            <person name="Sadzewicz L."/>
            <person name="Zhao X."/>
            <person name="Boylan J."/>
            <person name="Ott S."/>
            <person name="Bowen H."/>
            <person name="Vavikolanu K."/>
            <person name="Mehta A."/>
            <person name="Aluvathingal J."/>
            <person name="Nadendla S."/>
            <person name="Myers T."/>
            <person name="Yan Y."/>
            <person name="Sichtig H."/>
        </authorList>
    </citation>
    <scope>NUCLEOTIDE SEQUENCE [LARGE SCALE GENOMIC DNA]</scope>
    <source>
        <strain evidence="14 15">FDAARGOS_1161</strain>
    </source>
</reference>
<evidence type="ECO:0000256" key="5">
    <source>
        <dbReference type="ARBA" id="ARBA00022670"/>
    </source>
</evidence>
<dbReference type="GO" id="GO:0006508">
    <property type="term" value="P:proteolysis"/>
    <property type="evidence" value="ECO:0007669"/>
    <property type="project" value="UniProtKB-KW"/>
</dbReference>
<dbReference type="InterPro" id="IPR023828">
    <property type="entry name" value="Peptidase_S8_Ser-AS"/>
</dbReference>
<dbReference type="RefSeq" id="WP_051387258.1">
    <property type="nucleotide sequence ID" value="NZ_CP068053.1"/>
</dbReference>
<dbReference type="PRINTS" id="PR00723">
    <property type="entry name" value="SUBTILISIN"/>
</dbReference>
<dbReference type="InterPro" id="IPR022398">
    <property type="entry name" value="Peptidase_S8_His-AS"/>
</dbReference>
<dbReference type="Pfam" id="PF22148">
    <property type="entry name" value="Fervidolysin_NPro-like"/>
    <property type="match status" value="1"/>
</dbReference>
<feature type="domain" description="FlgD/Vpr Ig-like" evidence="12">
    <location>
        <begin position="618"/>
        <end position="685"/>
    </location>
</feature>
<feature type="signal peptide" evidence="10">
    <location>
        <begin position="1"/>
        <end position="25"/>
    </location>
</feature>
<dbReference type="AlphaFoldDB" id="A0A974NJZ5"/>
<evidence type="ECO:0000256" key="3">
    <source>
        <dbReference type="ARBA" id="ARBA00011073"/>
    </source>
</evidence>
<keyword evidence="10" id="KW-0732">Signal</keyword>
<proteinExistence type="inferred from homology"/>
<dbReference type="PANTHER" id="PTHR43806">
    <property type="entry name" value="PEPTIDASE S8"/>
    <property type="match status" value="1"/>
</dbReference>
<dbReference type="SUPFAM" id="SSF52743">
    <property type="entry name" value="Subtilisin-like"/>
    <property type="match status" value="1"/>
</dbReference>
<dbReference type="GO" id="GO:0005576">
    <property type="term" value="C:extracellular region"/>
    <property type="evidence" value="ECO:0007669"/>
    <property type="project" value="UniProtKB-SubCell"/>
</dbReference>
<evidence type="ECO:0000256" key="10">
    <source>
        <dbReference type="SAM" id="SignalP"/>
    </source>
</evidence>
<evidence type="ECO:0000256" key="1">
    <source>
        <dbReference type="ARBA" id="ARBA00001913"/>
    </source>
</evidence>
<feature type="domain" description="Fervidolysin-like N-terminal prodomain" evidence="13">
    <location>
        <begin position="31"/>
        <end position="108"/>
    </location>
</feature>
<dbReference type="Pfam" id="PF00082">
    <property type="entry name" value="Peptidase_S8"/>
    <property type="match status" value="1"/>
</dbReference>
<feature type="active site" description="Charge relay system" evidence="9">
    <location>
        <position position="184"/>
    </location>
</feature>
<dbReference type="PROSITE" id="PS51892">
    <property type="entry name" value="SUBTILASE"/>
    <property type="match status" value="1"/>
</dbReference>
<evidence type="ECO:0000256" key="4">
    <source>
        <dbReference type="ARBA" id="ARBA00022525"/>
    </source>
</evidence>
<dbReference type="InterPro" id="IPR050131">
    <property type="entry name" value="Peptidase_S8_subtilisin-like"/>
</dbReference>
<feature type="domain" description="FlgD/Vpr Ig-like" evidence="12">
    <location>
        <begin position="517"/>
        <end position="582"/>
    </location>
</feature>
<dbReference type="PROSITE" id="PS00138">
    <property type="entry name" value="SUBTILASE_SER"/>
    <property type="match status" value="1"/>
</dbReference>
<dbReference type="InterPro" id="IPR025965">
    <property type="entry name" value="FlgD/Vpr_Ig-like"/>
</dbReference>
<sequence length="707" mass="76663">MRQSIILSAVLMVGLLTFSPVNFTAAQSSTDSARLENEPYDKNELIIQFKQNTNEKTKQALIKSISAVEASKLTDHHFSLLTLPKGSTLEAAAKSLLSHPEILSAEPNYKLAHTYIPSDSEYSKQWYLKNLNLPDTWDLPKGKTVIKTAVIDGGVQVSHFDLKGQITKPFNVITRKKTLLPNDHGTHIAGVIAAVQDNEGTSGIAPSSKIIPVNVFREEEADIYDVAEGIYYAIDAGADIINLSLTTDAYTNILDEAVQAAAARGIVVIAAAGNEHTAKPRYPAALKNVLGISATDKNDKLASFSNFGKYIDFSAPGKDIYSTISENTFGTMSGTSMASPMVSGVTALILAKNPFLTPSEVLSILKESSTDLGPSGWDPQFGNGKIDAHKALVNTPESMSTLELSDKSFTVEGSNKLNISFTPPKDTTISLYVENANGQTIKKMLTNQASTGEPISYNWDGKLDNGSYQSSGDVKLVIKTANARHSLITKKSLKVNNTFVPELTVSKPNYLYSPKAQAKLSIPIRLNKDAVIKAVILDNAGNKVRTLQKNKPFTGGRHTLEWNGTNSNRSQLKDGNYMLNISLIDSDGRVGSTKEIPIELDTVSPSGSIVNSDKRFKTTEKSKIENTITVTESVTGSVSIIDKNGKIVNRLLTDTSFKIGQSSVTWNGQTKDKKAAINGDYRFKVILRDKAGNSRIIKSPSFHLINA</sequence>
<evidence type="ECO:0000256" key="9">
    <source>
        <dbReference type="PROSITE-ProRule" id="PRU01240"/>
    </source>
</evidence>
<evidence type="ECO:0000256" key="6">
    <source>
        <dbReference type="ARBA" id="ARBA00022801"/>
    </source>
</evidence>
<dbReference type="PROSITE" id="PS00137">
    <property type="entry name" value="SUBTILASE_HIS"/>
    <property type="match status" value="1"/>
</dbReference>
<dbReference type="InterPro" id="IPR000209">
    <property type="entry name" value="Peptidase_S8/S53_dom"/>
</dbReference>
<organism evidence="14 15">
    <name type="scientific">Peribacillus psychrosaccharolyticus</name>
    <name type="common">Bacillus psychrosaccharolyticus</name>
    <dbReference type="NCBI Taxonomy" id="1407"/>
    <lineage>
        <taxon>Bacteria</taxon>
        <taxon>Bacillati</taxon>
        <taxon>Bacillota</taxon>
        <taxon>Bacilli</taxon>
        <taxon>Bacillales</taxon>
        <taxon>Bacillaceae</taxon>
        <taxon>Peribacillus</taxon>
    </lineage>
</organism>
<dbReference type="Gene3D" id="3.40.50.200">
    <property type="entry name" value="Peptidase S8/S53 domain"/>
    <property type="match status" value="1"/>
</dbReference>
<keyword evidence="4" id="KW-0964">Secreted</keyword>
<comment type="subcellular location">
    <subcellularLocation>
        <location evidence="2">Secreted</location>
    </subcellularLocation>
</comment>
<keyword evidence="7 9" id="KW-0720">Serine protease</keyword>
<feature type="active site" description="Charge relay system" evidence="9">
    <location>
        <position position="336"/>
    </location>
</feature>